<keyword evidence="5" id="KW-0804">Transcription</keyword>
<dbReference type="Gene3D" id="3.40.640.10">
    <property type="entry name" value="Type I PLP-dependent aspartate aminotransferase-like (Major domain)"/>
    <property type="match status" value="1"/>
</dbReference>
<dbReference type="SMART" id="SM00345">
    <property type="entry name" value="HTH_GNTR"/>
    <property type="match status" value="1"/>
</dbReference>
<accession>F5XGR2</accession>
<dbReference type="InterPro" id="IPR015424">
    <property type="entry name" value="PyrdxlP-dep_Trfase"/>
</dbReference>
<dbReference type="GO" id="GO:0003677">
    <property type="term" value="F:DNA binding"/>
    <property type="evidence" value="ECO:0007669"/>
    <property type="project" value="UniProtKB-KW"/>
</dbReference>
<dbReference type="InterPro" id="IPR004839">
    <property type="entry name" value="Aminotransferase_I/II_large"/>
</dbReference>
<dbReference type="InterPro" id="IPR015422">
    <property type="entry name" value="PyrdxlP-dep_Trfase_small"/>
</dbReference>
<dbReference type="AlphaFoldDB" id="F5XGR2"/>
<dbReference type="PRINTS" id="PR00035">
    <property type="entry name" value="HTHGNTR"/>
</dbReference>
<name>F5XGR2_MICPN</name>
<evidence type="ECO:0000256" key="5">
    <source>
        <dbReference type="ARBA" id="ARBA00023163"/>
    </source>
</evidence>
<feature type="domain" description="HTH gntR-type" evidence="6">
    <location>
        <begin position="23"/>
        <end position="91"/>
    </location>
</feature>
<dbReference type="HOGENOM" id="CLU_017584_0_0_11"/>
<reference evidence="7 8" key="1">
    <citation type="submission" date="2011-05" db="EMBL/GenBank/DDBJ databases">
        <title>Whole genome sequence of Microlunatus phosphovorus NM-1.</title>
        <authorList>
            <person name="Hosoyama A."/>
            <person name="Sasaki K."/>
            <person name="Harada T."/>
            <person name="Igarashi R."/>
            <person name="Kawakoshi A."/>
            <person name="Sasagawa M."/>
            <person name="Fukada J."/>
            <person name="Nakamura S."/>
            <person name="Katano Y."/>
            <person name="Hanada S."/>
            <person name="Kamagata Y."/>
            <person name="Nakamura N."/>
            <person name="Yamazaki S."/>
            <person name="Fujita N."/>
        </authorList>
    </citation>
    <scope>NUCLEOTIDE SEQUENCE [LARGE SCALE GENOMIC DNA]</scope>
    <source>
        <strain evidence="8">ATCC 700054 / DSM 10555 / JCM 9379 / NBRC 101784 / NCIMB 13414 / VKM Ac-1990 / NM-1</strain>
    </source>
</reference>
<dbReference type="EMBL" id="AP012204">
    <property type="protein sequence ID" value="BAK35544.1"/>
    <property type="molecule type" value="Genomic_DNA"/>
</dbReference>
<dbReference type="InterPro" id="IPR036390">
    <property type="entry name" value="WH_DNA-bd_sf"/>
</dbReference>
<dbReference type="GO" id="GO:0003700">
    <property type="term" value="F:DNA-binding transcription factor activity"/>
    <property type="evidence" value="ECO:0007669"/>
    <property type="project" value="InterPro"/>
</dbReference>
<dbReference type="SUPFAM" id="SSF53383">
    <property type="entry name" value="PLP-dependent transferases"/>
    <property type="match status" value="1"/>
</dbReference>
<evidence type="ECO:0000259" key="6">
    <source>
        <dbReference type="PROSITE" id="PS50949"/>
    </source>
</evidence>
<organism evidence="7 8">
    <name type="scientific">Microlunatus phosphovorus (strain ATCC 700054 / DSM 10555 / JCM 9379 / NBRC 101784 / NCIMB 13414 / VKM Ac-1990 / NM-1)</name>
    <dbReference type="NCBI Taxonomy" id="1032480"/>
    <lineage>
        <taxon>Bacteria</taxon>
        <taxon>Bacillati</taxon>
        <taxon>Actinomycetota</taxon>
        <taxon>Actinomycetes</taxon>
        <taxon>Propionibacteriales</taxon>
        <taxon>Propionibacteriaceae</taxon>
        <taxon>Microlunatus</taxon>
    </lineage>
</organism>
<comment type="similarity">
    <text evidence="1">In the C-terminal section; belongs to the class-I pyridoxal-phosphate-dependent aminotransferase family.</text>
</comment>
<dbReference type="PROSITE" id="PS50949">
    <property type="entry name" value="HTH_GNTR"/>
    <property type="match status" value="1"/>
</dbReference>
<dbReference type="CDD" id="cd07377">
    <property type="entry name" value="WHTH_GntR"/>
    <property type="match status" value="1"/>
</dbReference>
<dbReference type="Pfam" id="PF00392">
    <property type="entry name" value="GntR"/>
    <property type="match status" value="1"/>
</dbReference>
<dbReference type="Pfam" id="PF00155">
    <property type="entry name" value="Aminotran_1_2"/>
    <property type="match status" value="1"/>
</dbReference>
<dbReference type="CDD" id="cd00609">
    <property type="entry name" value="AAT_like"/>
    <property type="match status" value="1"/>
</dbReference>
<dbReference type="InterPro" id="IPR051446">
    <property type="entry name" value="HTH_trans_reg/aminotransferase"/>
</dbReference>
<evidence type="ECO:0000256" key="4">
    <source>
        <dbReference type="ARBA" id="ARBA00023125"/>
    </source>
</evidence>
<dbReference type="eggNOG" id="COG1167">
    <property type="taxonomic scope" value="Bacteria"/>
</dbReference>
<dbReference type="Proteomes" id="UP000007947">
    <property type="component" value="Chromosome"/>
</dbReference>
<keyword evidence="3" id="KW-0805">Transcription regulation</keyword>
<keyword evidence="8" id="KW-1185">Reference proteome</keyword>
<dbReference type="RefSeq" id="WP_013863413.1">
    <property type="nucleotide sequence ID" value="NC_015635.1"/>
</dbReference>
<dbReference type="InterPro" id="IPR015421">
    <property type="entry name" value="PyrdxlP-dep_Trfase_major"/>
</dbReference>
<gene>
    <name evidence="7" type="ordered locus">MLP_25300</name>
</gene>
<proteinExistence type="inferred from homology"/>
<evidence type="ECO:0000256" key="3">
    <source>
        <dbReference type="ARBA" id="ARBA00023015"/>
    </source>
</evidence>
<dbReference type="PANTHER" id="PTHR46577">
    <property type="entry name" value="HTH-TYPE TRANSCRIPTIONAL REGULATORY PROTEIN GABR"/>
    <property type="match status" value="1"/>
</dbReference>
<dbReference type="GO" id="GO:0030170">
    <property type="term" value="F:pyridoxal phosphate binding"/>
    <property type="evidence" value="ECO:0007669"/>
    <property type="project" value="InterPro"/>
</dbReference>
<evidence type="ECO:0000256" key="2">
    <source>
        <dbReference type="ARBA" id="ARBA00022898"/>
    </source>
</evidence>
<evidence type="ECO:0000313" key="7">
    <source>
        <dbReference type="EMBL" id="BAK35544.1"/>
    </source>
</evidence>
<dbReference type="PANTHER" id="PTHR46577:SF1">
    <property type="entry name" value="HTH-TYPE TRANSCRIPTIONAL REGULATORY PROTEIN GABR"/>
    <property type="match status" value="1"/>
</dbReference>
<protein>
    <submittedName>
        <fullName evidence="7">GntR family transcriptional regulator</fullName>
    </submittedName>
</protein>
<keyword evidence="2" id="KW-0663">Pyridoxal phosphate</keyword>
<evidence type="ECO:0000256" key="1">
    <source>
        <dbReference type="ARBA" id="ARBA00005384"/>
    </source>
</evidence>
<dbReference type="Gene3D" id="3.90.1150.10">
    <property type="entry name" value="Aspartate Aminotransferase, domain 1"/>
    <property type="match status" value="1"/>
</dbReference>
<sequence length="474" mass="50636">MVVASRVSAQQLSRLLGTQPLSHPRYEDLAARIRMLLVDGRLAASTRLPSERSLADALGLSRTTVASAYARLRDAGFVDARRGSGHVTSVHATLPSTMVASPIPDGVIGFTFAAGAAPPEVAAAYGRAGERIGPLLTGSGYLPEGLPELRARIADRYAARGLPTSPDQIVVTSGAVAAFNTVLRTLLNTGDRVLCESPTYPGAVDATQRAGGRLVPLPLVDGGWDLTRLEMIIRQSAPRLAYLMPDYQNPTGALMAGADRAALARLLHRYGVTPVIDETTAELRLTGPEEAPYAAHSSEAITIGSASKAYWGGLRIGWIRAPRDLVRPLIEQRAILDLASPVFEQLVLAEVLRDPESVLAGQRQRLLVQRDRLAAVVAARFPQWRLQVPAGGLVLWAELPTESSTRLAMAAERHGLLLTPGPRFFVGGGGERQLRLPYTQPPPLADQAVDRLAAAWADQLTAGRPASSWLTLTA</sequence>
<dbReference type="InterPro" id="IPR000524">
    <property type="entry name" value="Tscrpt_reg_HTH_GntR"/>
</dbReference>
<dbReference type="KEGG" id="mph:MLP_25300"/>
<evidence type="ECO:0000313" key="8">
    <source>
        <dbReference type="Proteomes" id="UP000007947"/>
    </source>
</evidence>
<keyword evidence="4" id="KW-0238">DNA-binding</keyword>
<dbReference type="SUPFAM" id="SSF46785">
    <property type="entry name" value="Winged helix' DNA-binding domain"/>
    <property type="match status" value="1"/>
</dbReference>
<dbReference type="InterPro" id="IPR036388">
    <property type="entry name" value="WH-like_DNA-bd_sf"/>
</dbReference>
<dbReference type="Gene3D" id="1.10.10.10">
    <property type="entry name" value="Winged helix-like DNA-binding domain superfamily/Winged helix DNA-binding domain"/>
    <property type="match status" value="1"/>
</dbReference>